<dbReference type="InterPro" id="IPR036761">
    <property type="entry name" value="TTHA0802/YceI-like_sf"/>
</dbReference>
<comment type="subcellular location">
    <subcellularLocation>
        <location evidence="2">Cell membrane</location>
        <topology evidence="2">Multi-pass membrane protein</topology>
    </subcellularLocation>
</comment>
<dbReference type="PANTHER" id="PTHR30529">
    <property type="entry name" value="CYTOCHROME B561"/>
    <property type="match status" value="1"/>
</dbReference>
<keyword evidence="6 13" id="KW-0812">Transmembrane</keyword>
<dbReference type="GO" id="GO:0005886">
    <property type="term" value="C:plasma membrane"/>
    <property type="evidence" value="ECO:0007669"/>
    <property type="project" value="UniProtKB-SubCell"/>
</dbReference>
<dbReference type="PANTHER" id="PTHR30529:SF7">
    <property type="entry name" value="CYTOCHROME B561 BACTERIAL_NI-HYDROGENASE DOMAIN-CONTAINING PROTEIN"/>
    <property type="match status" value="1"/>
</dbReference>
<evidence type="ECO:0000256" key="13">
    <source>
        <dbReference type="SAM" id="Phobius"/>
    </source>
</evidence>
<keyword evidence="3" id="KW-0813">Transport</keyword>
<evidence type="ECO:0000256" key="3">
    <source>
        <dbReference type="ARBA" id="ARBA00022448"/>
    </source>
</evidence>
<dbReference type="OrthoDB" id="1247465at2"/>
<comment type="similarity">
    <text evidence="12">Belongs to the cytochrome b561 family.</text>
</comment>
<keyword evidence="4" id="KW-1003">Cell membrane</keyword>
<dbReference type="InterPro" id="IPR007372">
    <property type="entry name" value="Lipid/polyisoprenoid-bd_YceI"/>
</dbReference>
<dbReference type="Proteomes" id="UP000199582">
    <property type="component" value="Unassembled WGS sequence"/>
</dbReference>
<keyword evidence="16" id="KW-1185">Reference proteome</keyword>
<evidence type="ECO:0000256" key="9">
    <source>
        <dbReference type="ARBA" id="ARBA00022989"/>
    </source>
</evidence>
<dbReference type="GO" id="GO:0046872">
    <property type="term" value="F:metal ion binding"/>
    <property type="evidence" value="ECO:0007669"/>
    <property type="project" value="UniProtKB-KW"/>
</dbReference>
<evidence type="ECO:0000256" key="2">
    <source>
        <dbReference type="ARBA" id="ARBA00004651"/>
    </source>
</evidence>
<feature type="transmembrane region" description="Helical" evidence="13">
    <location>
        <begin position="56"/>
        <end position="78"/>
    </location>
</feature>
<evidence type="ECO:0000313" key="16">
    <source>
        <dbReference type="Proteomes" id="UP000199582"/>
    </source>
</evidence>
<dbReference type="STRING" id="1287727.SAMN05443999_101324"/>
<feature type="transmembrane region" description="Helical" evidence="13">
    <location>
        <begin position="147"/>
        <end position="171"/>
    </location>
</feature>
<keyword evidence="10" id="KW-0408">Iron</keyword>
<evidence type="ECO:0000256" key="1">
    <source>
        <dbReference type="ARBA" id="ARBA00001970"/>
    </source>
</evidence>
<dbReference type="GO" id="GO:0022904">
    <property type="term" value="P:respiratory electron transport chain"/>
    <property type="evidence" value="ECO:0007669"/>
    <property type="project" value="InterPro"/>
</dbReference>
<proteinExistence type="inferred from homology"/>
<dbReference type="GO" id="GO:0020037">
    <property type="term" value="F:heme binding"/>
    <property type="evidence" value="ECO:0007669"/>
    <property type="project" value="TreeGrafter"/>
</dbReference>
<dbReference type="SMART" id="SM00867">
    <property type="entry name" value="YceI"/>
    <property type="match status" value="1"/>
</dbReference>
<dbReference type="Pfam" id="PF01292">
    <property type="entry name" value="Ni_hydr_CYTB"/>
    <property type="match status" value="1"/>
</dbReference>
<keyword evidence="7" id="KW-0479">Metal-binding</keyword>
<keyword evidence="9 13" id="KW-1133">Transmembrane helix</keyword>
<dbReference type="Gene3D" id="2.40.128.110">
    <property type="entry name" value="Lipid/polyisoprenoid-binding, YceI-like"/>
    <property type="match status" value="1"/>
</dbReference>
<reference evidence="15 16" key="1">
    <citation type="submission" date="2016-10" db="EMBL/GenBank/DDBJ databases">
        <authorList>
            <person name="de Groot N.N."/>
        </authorList>
    </citation>
    <scope>NUCLEOTIDE SEQUENCE [LARGE SCALE GENOMIC DNA]</scope>
    <source>
        <strain evidence="15 16">DSM 100674</strain>
    </source>
</reference>
<dbReference type="EMBL" id="FOAG01000001">
    <property type="protein sequence ID" value="SEK38402.1"/>
    <property type="molecule type" value="Genomic_DNA"/>
</dbReference>
<evidence type="ECO:0000256" key="11">
    <source>
        <dbReference type="ARBA" id="ARBA00023136"/>
    </source>
</evidence>
<organism evidence="15 16">
    <name type="scientific">Roseovarius azorensis</name>
    <dbReference type="NCBI Taxonomy" id="1287727"/>
    <lineage>
        <taxon>Bacteria</taxon>
        <taxon>Pseudomonadati</taxon>
        <taxon>Pseudomonadota</taxon>
        <taxon>Alphaproteobacteria</taxon>
        <taxon>Rhodobacterales</taxon>
        <taxon>Roseobacteraceae</taxon>
        <taxon>Roseovarius</taxon>
    </lineage>
</organism>
<name>A0A1H7GN49_9RHOB</name>
<sequence>MPFANSARTYGSVAKTFHWLTALLILSNLPLGWIARDLAHQVEITPTEDLINRAALLFSLHKTLGVTIFFVALARILWAVSQPKPGLLNGDRGIEAWAAETVHWLLYGSLVALPLSGWVHHAATSGFAPIWWPFGQNLPFVPKSETLSGIAATLHFILQWVLTGAIAAHVAGALKHHLIDRDATLRRMLPGHTPGQPTARQPGHAIPLAAALAIWLGAVGGAGAIGWFDTAETTGPATLAEVQSGWTVESGQLQFTIQQMGSAVTGSFAEWTADITYDETADENGRHGSVEVVIGIASLSLGSVTQQAMGADFFNVGEFPTAVFVADLIAMDQGHVAQGTLTIRDQSVPVEMPFDLAIEGDTATASGGLTVDRSAFNLGQGVTDAKSLGFNVDIRFDLTATRAD</sequence>
<evidence type="ECO:0000313" key="15">
    <source>
        <dbReference type="EMBL" id="SEK38402.1"/>
    </source>
</evidence>
<dbReference type="InterPro" id="IPR016174">
    <property type="entry name" value="Di-haem_cyt_TM"/>
</dbReference>
<keyword evidence="8" id="KW-0249">Electron transport</keyword>
<gene>
    <name evidence="15" type="ORF">SAMN05443999_101324</name>
</gene>
<dbReference type="Pfam" id="PF04264">
    <property type="entry name" value="YceI"/>
    <property type="match status" value="1"/>
</dbReference>
<accession>A0A1H7GN49</accession>
<dbReference type="RefSeq" id="WP_093030993.1">
    <property type="nucleotide sequence ID" value="NZ_FOAG01000001.1"/>
</dbReference>
<evidence type="ECO:0000256" key="6">
    <source>
        <dbReference type="ARBA" id="ARBA00022692"/>
    </source>
</evidence>
<evidence type="ECO:0000256" key="7">
    <source>
        <dbReference type="ARBA" id="ARBA00022723"/>
    </source>
</evidence>
<evidence type="ECO:0000256" key="10">
    <source>
        <dbReference type="ARBA" id="ARBA00023004"/>
    </source>
</evidence>
<dbReference type="InterPro" id="IPR011577">
    <property type="entry name" value="Cyt_b561_bac/Ni-Hgenase"/>
</dbReference>
<comment type="cofactor">
    <cofactor evidence="1">
        <name>heme b</name>
        <dbReference type="ChEBI" id="CHEBI:60344"/>
    </cofactor>
</comment>
<feature type="domain" description="Lipid/polyisoprenoid-binding YceI-like" evidence="14">
    <location>
        <begin position="245"/>
        <end position="401"/>
    </location>
</feature>
<dbReference type="SUPFAM" id="SSF101874">
    <property type="entry name" value="YceI-like"/>
    <property type="match status" value="1"/>
</dbReference>
<dbReference type="AlphaFoldDB" id="A0A1H7GN49"/>
<protein>
    <submittedName>
        <fullName evidence="15">Cytochrome b561</fullName>
    </submittedName>
</protein>
<dbReference type="GO" id="GO:0009055">
    <property type="term" value="F:electron transfer activity"/>
    <property type="evidence" value="ECO:0007669"/>
    <property type="project" value="InterPro"/>
</dbReference>
<keyword evidence="11 13" id="KW-0472">Membrane</keyword>
<evidence type="ECO:0000256" key="8">
    <source>
        <dbReference type="ARBA" id="ARBA00022982"/>
    </source>
</evidence>
<evidence type="ECO:0000256" key="12">
    <source>
        <dbReference type="ARBA" id="ARBA00037975"/>
    </source>
</evidence>
<evidence type="ECO:0000256" key="4">
    <source>
        <dbReference type="ARBA" id="ARBA00022475"/>
    </source>
</evidence>
<dbReference type="SUPFAM" id="SSF81342">
    <property type="entry name" value="Transmembrane di-heme cytochromes"/>
    <property type="match status" value="1"/>
</dbReference>
<evidence type="ECO:0000259" key="14">
    <source>
        <dbReference type="SMART" id="SM00867"/>
    </source>
</evidence>
<feature type="transmembrane region" description="Helical" evidence="13">
    <location>
        <begin position="205"/>
        <end position="228"/>
    </location>
</feature>
<dbReference type="InterPro" id="IPR052168">
    <property type="entry name" value="Cytochrome_b561_oxidase"/>
</dbReference>
<keyword evidence="5" id="KW-0349">Heme</keyword>
<evidence type="ECO:0000256" key="5">
    <source>
        <dbReference type="ARBA" id="ARBA00022617"/>
    </source>
</evidence>